<dbReference type="EMBL" id="PKSL01000077">
    <property type="protein sequence ID" value="POW07210.1"/>
    <property type="molecule type" value="Genomic_DNA"/>
</dbReference>
<gene>
    <name evidence="12" type="ORF">PSTT_08406</name>
</gene>
<keyword evidence="4" id="KW-0808">Transferase</keyword>
<feature type="compositionally biased region" description="Polar residues" evidence="10">
    <location>
        <begin position="115"/>
        <end position="124"/>
    </location>
</feature>
<dbReference type="GO" id="GO:0000139">
    <property type="term" value="C:Golgi membrane"/>
    <property type="evidence" value="ECO:0007669"/>
    <property type="project" value="UniProtKB-SubCell"/>
</dbReference>
<evidence type="ECO:0000256" key="5">
    <source>
        <dbReference type="ARBA" id="ARBA00022692"/>
    </source>
</evidence>
<dbReference type="GO" id="GO:0051072">
    <property type="term" value="P:4,6-pyruvylated galactose residue biosynthetic process"/>
    <property type="evidence" value="ECO:0007669"/>
    <property type="project" value="TreeGrafter"/>
</dbReference>
<sequence>MSQISLASKFSHTATGNQIITATEQSPNTNGLQATSSPFPPLHNPTSSLFPYFSKFTIIGNLRMTTTTTTTSSSDLSSEAVSSKTTNNNNDRFINRTQTTTTDEEEDEEEEGYPSSLTASSIPRTSLVVEDYDERYGFSSSEESSGLADEQTRILKRRKKLNNDIISNNNNLSLDRSAYSDHSTSRPPSPLPSNHLDPNLPPLYSSSRHHHHLYHLKHHHHHHHHHHHQPNQSGPTTLITPALNINGITSNNSSTSCLESVSTGFAGIPSSSTAQHHHLQLSDDQVSVLPDSEFFHSHHLRTSAPLSNLRHYRPPHHTVPNLNQAIENSPIPSDQLLGAHESTHRSKRSWFPSRRSKRKDSIHALSATSSSSTTSLHSPPSSLDQFAAKHLDGTGTKYSVSTRRPSTTRWRRWMRSLNSSGLSLRWLKKLYGPRLPLGILLGLLLFISFVVSLTIFLIHYLDTDKEPLPWRTYCQEQREFPHELADSLDPVNVFVGVFSVDSAYERRHLIRSTYARHSRPIDPNTGQISHNVQLKFILGRPRLQHVRRVALEMETYNDIVVLDIQENMNRGKTYAFLNWASENATIPVYFHPLHEPKPKTGVNGIGGVMARSGMETVNVGVGFKKADFVVKADDDSFIVLSELERHLRVAPRTMTYWGYLIRNLFMGGECYALSADLVRYVASSEKVLDHVTGAEDKKVAKWMRIHPNASQINWVTERCWIYDHPKAGTTYAHGFLFPDEVKRVRAEGRLGLTDSEIEARGPGGAQSYSSVIKWKERYVAPKNLMTMEEEVEALVEGGGRFNNTDWKRPTENLVRLDEVLFESNDDRLLKSSIFNGGDPHQASIKSTPPRTGEFTPPVRDHYEEPSLKFGRPPNELMAKMPPMEDLPESPLKEKIREGMTAEINNLRSRQSSSEATMDPQRRTSSDTSSKSSAPKGSHINEPKPIQNKFIPSPTLRFEPEEMRIRDQRFLGRTHGGTVVVHYLKRSEWFLETSLILLGRAKTWDDGIIPLVYDPTQQLRANRDADPSSSSSPSIHPQGNSVLVSDKATSNTGLSTFNHHQQSPASSPSSTKNPQAQEHQKKIEVGKLNGWGKFDQVEEIQAGGLFGGARLAGSPMIDQDGTIREGRKPKLNRNPSSTSATSSLAKESSQSLASVHKHQVHSSDSNNDFHLRDPSTSDPNEFSLGNKDLDQLDDVPQEQQQEEEDEDGEDSKTQKNQIRKTQFGGAGWIRGKPRLRIADHDHDLQSQLPAEHEHEKEQDIILKPSSSSPEDGDEEVVENTAATDHSPSDPSMNAQEDLNEEEYLLQGLDSSLVLDHPPRPSSPDTLLSSSLRNPSIVDRGDHHHLVKDSSILGPVDHRDKMAVQDQILLPPPAVSTS</sequence>
<keyword evidence="7 11" id="KW-1133">Transmembrane helix</keyword>
<protein>
    <recommendedName>
        <fullName evidence="14">Glycosyltransferase family 31 protein</fullName>
    </recommendedName>
</protein>
<feature type="transmembrane region" description="Helical" evidence="11">
    <location>
        <begin position="435"/>
        <end position="461"/>
    </location>
</feature>
<feature type="compositionally biased region" description="Polar residues" evidence="10">
    <location>
        <begin position="1132"/>
        <end position="1152"/>
    </location>
</feature>
<evidence type="ECO:0000256" key="7">
    <source>
        <dbReference type="ARBA" id="ARBA00022989"/>
    </source>
</evidence>
<dbReference type="VEuPathDB" id="FungiDB:PSTT_08406"/>
<dbReference type="InterPro" id="IPR002659">
    <property type="entry name" value="Glyco_trans_31"/>
</dbReference>
<dbReference type="PANTHER" id="PTHR11214:SF333">
    <property type="entry name" value="GLYCOSYLTRANSFERASE FAMILY 31 PROTEIN"/>
    <property type="match status" value="1"/>
</dbReference>
<feature type="compositionally biased region" description="Polar residues" evidence="10">
    <location>
        <begin position="1034"/>
        <end position="1057"/>
    </location>
</feature>
<evidence type="ECO:0000313" key="12">
    <source>
        <dbReference type="EMBL" id="POW07210.1"/>
    </source>
</evidence>
<evidence type="ECO:0000256" key="10">
    <source>
        <dbReference type="SAM" id="MobiDB-lite"/>
    </source>
</evidence>
<feature type="compositionally biased region" description="Low complexity" evidence="10">
    <location>
        <begin position="363"/>
        <end position="380"/>
    </location>
</feature>
<feature type="region of interest" description="Disordered" evidence="10">
    <location>
        <begin position="903"/>
        <end position="958"/>
    </location>
</feature>
<evidence type="ECO:0000256" key="8">
    <source>
        <dbReference type="ARBA" id="ARBA00023034"/>
    </source>
</evidence>
<evidence type="ECO:0000256" key="6">
    <source>
        <dbReference type="ARBA" id="ARBA00022968"/>
    </source>
</evidence>
<evidence type="ECO:0000256" key="9">
    <source>
        <dbReference type="ARBA" id="ARBA00023136"/>
    </source>
</evidence>
<organism evidence="12 13">
    <name type="scientific">Puccinia striiformis</name>
    <dbReference type="NCBI Taxonomy" id="27350"/>
    <lineage>
        <taxon>Eukaryota</taxon>
        <taxon>Fungi</taxon>
        <taxon>Dikarya</taxon>
        <taxon>Basidiomycota</taxon>
        <taxon>Pucciniomycotina</taxon>
        <taxon>Pucciniomycetes</taxon>
        <taxon>Pucciniales</taxon>
        <taxon>Pucciniaceae</taxon>
        <taxon>Puccinia</taxon>
    </lineage>
</organism>
<keyword evidence="3" id="KW-0328">Glycosyltransferase</keyword>
<feature type="compositionally biased region" description="Polar residues" evidence="10">
    <location>
        <begin position="84"/>
        <end position="98"/>
    </location>
</feature>
<dbReference type="GO" id="GO:0016758">
    <property type="term" value="F:hexosyltransferase activity"/>
    <property type="evidence" value="ECO:0007669"/>
    <property type="project" value="InterPro"/>
</dbReference>
<feature type="compositionally biased region" description="Polar residues" evidence="10">
    <location>
        <begin position="1279"/>
        <end position="1295"/>
    </location>
</feature>
<feature type="region of interest" description="Disordered" evidence="10">
    <location>
        <begin position="308"/>
        <end position="380"/>
    </location>
</feature>
<reference evidence="12" key="1">
    <citation type="submission" date="2017-12" db="EMBL/GenBank/DDBJ databases">
        <title>Gene loss provides genomic basis for host adaptation in cereal stripe rust fungi.</title>
        <authorList>
            <person name="Xia C."/>
        </authorList>
    </citation>
    <scope>NUCLEOTIDE SEQUENCE [LARGE SCALE GENOMIC DNA]</scope>
    <source>
        <strain evidence="12">93-210</strain>
    </source>
</reference>
<feature type="compositionally biased region" description="Basic and acidic residues" evidence="10">
    <location>
        <begin position="1235"/>
        <end position="1259"/>
    </location>
</feature>
<comment type="caution">
    <text evidence="12">The sequence shown here is derived from an EMBL/GenBank/DDBJ whole genome shotgun (WGS) entry which is preliminary data.</text>
</comment>
<feature type="compositionally biased region" description="Acidic residues" evidence="10">
    <location>
        <begin position="102"/>
        <end position="112"/>
    </location>
</feature>
<name>A0A2S4VCQ2_9BASI</name>
<feature type="region of interest" description="Disordered" evidence="10">
    <location>
        <begin position="166"/>
        <end position="236"/>
    </location>
</feature>
<evidence type="ECO:0000256" key="2">
    <source>
        <dbReference type="ARBA" id="ARBA00008661"/>
    </source>
</evidence>
<evidence type="ECO:0000313" key="13">
    <source>
        <dbReference type="Proteomes" id="UP000239156"/>
    </source>
</evidence>
<feature type="compositionally biased region" description="Basic residues" evidence="10">
    <location>
        <begin position="207"/>
        <end position="229"/>
    </location>
</feature>
<evidence type="ECO:0000256" key="3">
    <source>
        <dbReference type="ARBA" id="ARBA00022676"/>
    </source>
</evidence>
<keyword evidence="6" id="KW-0735">Signal-anchor</keyword>
<feature type="compositionally biased region" description="Low complexity" evidence="10">
    <location>
        <begin position="1321"/>
        <end position="1330"/>
    </location>
</feature>
<evidence type="ECO:0000256" key="4">
    <source>
        <dbReference type="ARBA" id="ARBA00022679"/>
    </source>
</evidence>
<keyword evidence="13" id="KW-1185">Reference proteome</keyword>
<feature type="compositionally biased region" description="Low complexity" evidence="10">
    <location>
        <begin position="1058"/>
        <end position="1069"/>
    </location>
</feature>
<keyword evidence="8" id="KW-0333">Golgi apparatus</keyword>
<feature type="region of interest" description="Disordered" evidence="10">
    <location>
        <begin position="24"/>
        <end position="43"/>
    </location>
</feature>
<evidence type="ECO:0000256" key="1">
    <source>
        <dbReference type="ARBA" id="ARBA00004323"/>
    </source>
</evidence>
<proteinExistence type="inferred from homology"/>
<feature type="region of interest" description="Disordered" evidence="10">
    <location>
        <begin position="1106"/>
        <end position="1341"/>
    </location>
</feature>
<dbReference type="VEuPathDB" id="FungiDB:PSHT_11265"/>
<feature type="compositionally biased region" description="Low complexity" evidence="10">
    <location>
        <begin position="166"/>
        <end position="175"/>
    </location>
</feature>
<keyword evidence="5 11" id="KW-0812">Transmembrane</keyword>
<feature type="region of interest" description="Disordered" evidence="10">
    <location>
        <begin position="68"/>
        <end position="126"/>
    </location>
</feature>
<comment type="similarity">
    <text evidence="2">Belongs to the glycosyltransferase 31 family.</text>
</comment>
<feature type="compositionally biased region" description="Acidic residues" evidence="10">
    <location>
        <begin position="1190"/>
        <end position="1208"/>
    </location>
</feature>
<dbReference type="Proteomes" id="UP000239156">
    <property type="component" value="Unassembled WGS sequence"/>
</dbReference>
<comment type="subcellular location">
    <subcellularLocation>
        <location evidence="1">Golgi apparatus membrane</location>
        <topology evidence="1">Single-pass type II membrane protein</topology>
    </subcellularLocation>
</comment>
<evidence type="ECO:0008006" key="14">
    <source>
        <dbReference type="Google" id="ProtNLM"/>
    </source>
</evidence>
<feature type="compositionally biased region" description="Polar residues" evidence="10">
    <location>
        <begin position="24"/>
        <end position="37"/>
    </location>
</feature>
<accession>A0A2S4VCQ2</accession>
<feature type="compositionally biased region" description="Polar residues" evidence="10">
    <location>
        <begin position="320"/>
        <end position="332"/>
    </location>
</feature>
<dbReference type="PANTHER" id="PTHR11214">
    <property type="entry name" value="BETA-1,3-N-ACETYLGLUCOSAMINYLTRANSFERASE"/>
    <property type="match status" value="1"/>
</dbReference>
<dbReference type="Gene3D" id="3.90.550.50">
    <property type="match status" value="1"/>
</dbReference>
<feature type="region of interest" description="Disordered" evidence="10">
    <location>
        <begin position="832"/>
        <end position="888"/>
    </location>
</feature>
<feature type="compositionally biased region" description="Low complexity" evidence="10">
    <location>
        <begin position="68"/>
        <end position="83"/>
    </location>
</feature>
<feature type="region of interest" description="Disordered" evidence="10">
    <location>
        <begin position="1019"/>
        <end position="1078"/>
    </location>
</feature>
<keyword evidence="9 11" id="KW-0472">Membrane</keyword>
<evidence type="ECO:0000256" key="11">
    <source>
        <dbReference type="SAM" id="Phobius"/>
    </source>
</evidence>
<feature type="compositionally biased region" description="Polar residues" evidence="10">
    <location>
        <begin position="903"/>
        <end position="915"/>
    </location>
</feature>